<dbReference type="RefSeq" id="WP_114371854.1">
    <property type="nucleotide sequence ID" value="NZ_CP031092.1"/>
</dbReference>
<sequence length="104" mass="11056">MAKGKVVLGVAAAAAAGTGYLIKNADQRAKLIGATKKQVAKLTGREGNDIPLQQRIGHPDPVDMGDNNMVAEGSTYAVNYYNQAYGENGDTGMSLDNNIEQRHH</sequence>
<dbReference type="Proteomes" id="UP000252100">
    <property type="component" value="Chromosome"/>
</dbReference>
<reference evidence="2 3" key="1">
    <citation type="journal article" date="2018" name="J. Microbiol.">
        <title>Salicibibacter kimchii gen. nov., sp. nov., a moderately halophilic and alkalitolerant bacterium in the family Bacillaceae, isolated from kimchi.</title>
        <authorList>
            <person name="Jang J.Y."/>
            <person name="Oh Y.J."/>
            <person name="Lim S.K."/>
            <person name="Park H.K."/>
            <person name="Lee C."/>
            <person name="Kim J.Y."/>
            <person name="Lee M.A."/>
            <person name="Choi H.J."/>
        </authorList>
    </citation>
    <scope>NUCLEOTIDE SEQUENCE [LARGE SCALE GENOMIC DNA]</scope>
    <source>
        <strain evidence="2 3">NKC1-1</strain>
    </source>
</reference>
<dbReference type="KEGG" id="rue:DT065_06565"/>
<dbReference type="EMBL" id="CP031092">
    <property type="protein sequence ID" value="AXF55720.1"/>
    <property type="molecule type" value="Genomic_DNA"/>
</dbReference>
<organism evidence="2 3">
    <name type="scientific">Salicibibacter kimchii</name>
    <dbReference type="NCBI Taxonomy" id="2099786"/>
    <lineage>
        <taxon>Bacteria</taxon>
        <taxon>Bacillati</taxon>
        <taxon>Bacillota</taxon>
        <taxon>Bacilli</taxon>
        <taxon>Bacillales</taxon>
        <taxon>Bacillaceae</taxon>
        <taxon>Salicibibacter</taxon>
    </lineage>
</organism>
<gene>
    <name evidence="2" type="ORF">DT065_06565</name>
</gene>
<proteinExistence type="predicted"/>
<evidence type="ECO:0000313" key="2">
    <source>
        <dbReference type="EMBL" id="AXF55720.1"/>
    </source>
</evidence>
<dbReference type="AlphaFoldDB" id="A0A345BXN9"/>
<keyword evidence="3" id="KW-1185">Reference proteome</keyword>
<accession>A0A345BXN9</accession>
<evidence type="ECO:0000313" key="3">
    <source>
        <dbReference type="Proteomes" id="UP000252100"/>
    </source>
</evidence>
<feature type="region of interest" description="Disordered" evidence="1">
    <location>
        <begin position="45"/>
        <end position="66"/>
    </location>
</feature>
<protein>
    <submittedName>
        <fullName evidence="2">Uncharacterized protein</fullName>
    </submittedName>
</protein>
<name>A0A345BXN9_9BACI</name>
<evidence type="ECO:0000256" key="1">
    <source>
        <dbReference type="SAM" id="MobiDB-lite"/>
    </source>
</evidence>
<dbReference type="OrthoDB" id="2390014at2"/>